<dbReference type="AlphaFoldDB" id="A0A0K1QP90"/>
<dbReference type="NCBIfam" id="TIGR01444">
    <property type="entry name" value="fkbM_fam"/>
    <property type="match status" value="1"/>
</dbReference>
<dbReference type="InterPro" id="IPR026913">
    <property type="entry name" value="METTL24"/>
</dbReference>
<evidence type="ECO:0000259" key="1">
    <source>
        <dbReference type="Pfam" id="PF05050"/>
    </source>
</evidence>
<sequence length="228" mass="26225">MMILVKKIKNKIVYLNNRYIKREPFLLEVDRWFKDKGDQTLRLDYPLSADSVVFDLGGYHGDFAADIHAKYGCAVYIFEPVPEFYNKCVNRFSGNPKITCFNYGLASVDGWLDIGLADNASSFESPHAKGNTERVEIRSIVPCINTLGITRIDLMKINIEGGEFDVLPALIDSGLIKNIDNLQVQFHNFIDNATEKRNTLRRSLQQTHIETWNYEFVWENWKIKGVPL</sequence>
<dbReference type="PANTHER" id="PTHR32026">
    <property type="entry name" value="METHYLTRANSFERASE-LIKE PROTEIN 24"/>
    <property type="match status" value="1"/>
</dbReference>
<dbReference type="Pfam" id="PF05050">
    <property type="entry name" value="Methyltransf_21"/>
    <property type="match status" value="1"/>
</dbReference>
<dbReference type="EMBL" id="CP010945">
    <property type="protein sequence ID" value="AKV07579.1"/>
    <property type="molecule type" value="Genomic_DNA"/>
</dbReference>
<evidence type="ECO:0000313" key="3">
    <source>
        <dbReference type="Proteomes" id="UP000017175"/>
    </source>
</evidence>
<dbReference type="InterPro" id="IPR029063">
    <property type="entry name" value="SAM-dependent_MTases_sf"/>
</dbReference>
<proteinExistence type="predicted"/>
<dbReference type="OrthoDB" id="4104638at2"/>
<evidence type="ECO:0000313" key="2">
    <source>
        <dbReference type="EMBL" id="AKV07579.1"/>
    </source>
</evidence>
<organism evidence="2 3">
    <name type="scientific">Pseudomonas fluorescens NCIMB 11764</name>
    <dbReference type="NCBI Taxonomy" id="1221522"/>
    <lineage>
        <taxon>Bacteria</taxon>
        <taxon>Pseudomonadati</taxon>
        <taxon>Pseudomonadota</taxon>
        <taxon>Gammaproteobacteria</taxon>
        <taxon>Pseudomonadales</taxon>
        <taxon>Pseudomonadaceae</taxon>
        <taxon>Pseudomonas</taxon>
    </lineage>
</organism>
<feature type="domain" description="Methyltransferase FkbM" evidence="1">
    <location>
        <begin position="55"/>
        <end position="190"/>
    </location>
</feature>
<dbReference type="InterPro" id="IPR006342">
    <property type="entry name" value="FkbM_mtfrase"/>
</dbReference>
<protein>
    <recommendedName>
        <fullName evidence="1">Methyltransferase FkbM domain-containing protein</fullName>
    </recommendedName>
</protein>
<reference evidence="2 3" key="1">
    <citation type="journal article" date="2012" name="J. Bacteriol.">
        <title>Draft genome sequence of the cyanide-utilizing bacterium Pseudomonas fluorescens strain NCIMB 11764.</title>
        <authorList>
            <person name="Vilo C.A."/>
            <person name="Benedik M.J."/>
            <person name="Kunz D.A."/>
            <person name="Dong Q."/>
        </authorList>
    </citation>
    <scope>NUCLEOTIDE SEQUENCE [LARGE SCALE GENOMIC DNA]</scope>
    <source>
        <strain evidence="2 3">NCIMB 11764</strain>
    </source>
</reference>
<dbReference type="RefSeq" id="WP_033037218.1">
    <property type="nucleotide sequence ID" value="NZ_CP010945.1"/>
</dbReference>
<accession>A0A0K1QP90</accession>
<dbReference type="Proteomes" id="UP000017175">
    <property type="component" value="Chromosome"/>
</dbReference>
<gene>
    <name evidence="2" type="ORF">B723_14580</name>
</gene>
<dbReference type="SUPFAM" id="SSF53335">
    <property type="entry name" value="S-adenosyl-L-methionine-dependent methyltransferases"/>
    <property type="match status" value="1"/>
</dbReference>
<name>A0A0K1QP90_PSEFL</name>
<dbReference type="Gene3D" id="3.40.50.150">
    <property type="entry name" value="Vaccinia Virus protein VP39"/>
    <property type="match status" value="1"/>
</dbReference>
<dbReference type="eggNOG" id="ENOG5032V7Q">
    <property type="taxonomic scope" value="Bacteria"/>
</dbReference>